<reference evidence="6 7" key="1">
    <citation type="submission" date="2020-07" db="EMBL/GenBank/DDBJ databases">
        <title>Genomic Encyclopedia of Type Strains, Phase IV (KMG-V): Genome sequencing to study the core and pangenomes of soil and plant-associated prokaryotes.</title>
        <authorList>
            <person name="Whitman W."/>
        </authorList>
    </citation>
    <scope>NUCLEOTIDE SEQUENCE [LARGE SCALE GENOMIC DNA]</scope>
    <source>
        <strain evidence="6 7">SAS40</strain>
    </source>
</reference>
<dbReference type="PROSITE" id="PS51078">
    <property type="entry name" value="ICLR_ED"/>
    <property type="match status" value="1"/>
</dbReference>
<dbReference type="GO" id="GO:0003700">
    <property type="term" value="F:DNA-binding transcription factor activity"/>
    <property type="evidence" value="ECO:0007669"/>
    <property type="project" value="TreeGrafter"/>
</dbReference>
<dbReference type="PANTHER" id="PTHR30136:SF39">
    <property type="entry name" value="TRANSCRIPTIONAL REGULATORY PROTEIN"/>
    <property type="match status" value="1"/>
</dbReference>
<accession>A0A7Y9IXW7</accession>
<dbReference type="Pfam" id="PF09339">
    <property type="entry name" value="HTH_IclR"/>
    <property type="match status" value="1"/>
</dbReference>
<evidence type="ECO:0000256" key="3">
    <source>
        <dbReference type="ARBA" id="ARBA00023163"/>
    </source>
</evidence>
<evidence type="ECO:0000313" key="6">
    <source>
        <dbReference type="EMBL" id="NYE85130.1"/>
    </source>
</evidence>
<evidence type="ECO:0000256" key="1">
    <source>
        <dbReference type="ARBA" id="ARBA00023015"/>
    </source>
</evidence>
<dbReference type="SUPFAM" id="SSF55781">
    <property type="entry name" value="GAF domain-like"/>
    <property type="match status" value="1"/>
</dbReference>
<dbReference type="PANTHER" id="PTHR30136">
    <property type="entry name" value="HELIX-TURN-HELIX TRANSCRIPTIONAL REGULATOR, ICLR FAMILY"/>
    <property type="match status" value="1"/>
</dbReference>
<dbReference type="SUPFAM" id="SSF46785">
    <property type="entry name" value="Winged helix' DNA-binding domain"/>
    <property type="match status" value="1"/>
</dbReference>
<dbReference type="EMBL" id="JACBYR010000002">
    <property type="protein sequence ID" value="NYE85130.1"/>
    <property type="molecule type" value="Genomic_DNA"/>
</dbReference>
<evidence type="ECO:0000256" key="2">
    <source>
        <dbReference type="ARBA" id="ARBA00023125"/>
    </source>
</evidence>
<dbReference type="RefSeq" id="WP_373563451.1">
    <property type="nucleotide sequence ID" value="NZ_JACBYR010000002.1"/>
</dbReference>
<comment type="caution">
    <text evidence="6">The sequence shown here is derived from an EMBL/GenBank/DDBJ whole genome shotgun (WGS) entry which is preliminary data.</text>
</comment>
<dbReference type="InterPro" id="IPR005471">
    <property type="entry name" value="Tscrpt_reg_IclR_N"/>
</dbReference>
<proteinExistence type="predicted"/>
<gene>
    <name evidence="6" type="ORF">FHW18_004437</name>
</gene>
<feature type="domain" description="IclR-ED" evidence="5">
    <location>
        <begin position="73"/>
        <end position="249"/>
    </location>
</feature>
<dbReference type="GO" id="GO:0045892">
    <property type="term" value="P:negative regulation of DNA-templated transcription"/>
    <property type="evidence" value="ECO:0007669"/>
    <property type="project" value="TreeGrafter"/>
</dbReference>
<dbReference type="InterPro" id="IPR036390">
    <property type="entry name" value="WH_DNA-bd_sf"/>
</dbReference>
<dbReference type="Gene3D" id="1.10.10.10">
    <property type="entry name" value="Winged helix-like DNA-binding domain superfamily/Winged helix DNA-binding domain"/>
    <property type="match status" value="1"/>
</dbReference>
<dbReference type="InterPro" id="IPR036388">
    <property type="entry name" value="WH-like_DNA-bd_sf"/>
</dbReference>
<keyword evidence="1" id="KW-0805">Transcription regulation</keyword>
<sequence>MENDKGQDSVRAVDRALEILSAWRPGDEGLTVAELLKRVNLSRPTLYRLLATLEQNHFLVSSGDPQRFRLGSSVARLAHVWRASLSIHTIAEPMLTRLWEATGETVALFVPEGVYRLCVEELPSVQPLSFKRGVGYRERLVLGASGRCILANMPLSADALATYAAGIDMDLATYPAALDEVRERGYAMSRDELITGAVAVAAPFFDGSDRVAGSICIFGPGVRLDADDVARFGALLVAEAAVLSRELGQRPTGR</sequence>
<protein>
    <submittedName>
        <fullName evidence="6">DNA-binding IclR family transcriptional regulator</fullName>
    </submittedName>
</protein>
<evidence type="ECO:0000259" key="4">
    <source>
        <dbReference type="PROSITE" id="PS51077"/>
    </source>
</evidence>
<feature type="domain" description="HTH iclR-type" evidence="4">
    <location>
        <begin position="10"/>
        <end position="72"/>
    </location>
</feature>
<keyword evidence="7" id="KW-1185">Reference proteome</keyword>
<dbReference type="Proteomes" id="UP000542125">
    <property type="component" value="Unassembled WGS sequence"/>
</dbReference>
<dbReference type="InterPro" id="IPR029016">
    <property type="entry name" value="GAF-like_dom_sf"/>
</dbReference>
<evidence type="ECO:0000259" key="5">
    <source>
        <dbReference type="PROSITE" id="PS51078"/>
    </source>
</evidence>
<organism evidence="6 7">
    <name type="scientific">Pigmentiphaga litoralis</name>
    <dbReference type="NCBI Taxonomy" id="516702"/>
    <lineage>
        <taxon>Bacteria</taxon>
        <taxon>Pseudomonadati</taxon>
        <taxon>Pseudomonadota</taxon>
        <taxon>Betaproteobacteria</taxon>
        <taxon>Burkholderiales</taxon>
        <taxon>Alcaligenaceae</taxon>
        <taxon>Pigmentiphaga</taxon>
    </lineage>
</organism>
<dbReference type="SMART" id="SM00346">
    <property type="entry name" value="HTH_ICLR"/>
    <property type="match status" value="1"/>
</dbReference>
<dbReference type="InterPro" id="IPR050707">
    <property type="entry name" value="HTH_MetabolicPath_Reg"/>
</dbReference>
<dbReference type="Gene3D" id="3.30.450.40">
    <property type="match status" value="1"/>
</dbReference>
<evidence type="ECO:0000313" key="7">
    <source>
        <dbReference type="Proteomes" id="UP000542125"/>
    </source>
</evidence>
<dbReference type="InterPro" id="IPR014757">
    <property type="entry name" value="Tscrpt_reg_IclR_C"/>
</dbReference>
<name>A0A7Y9IXW7_9BURK</name>
<keyword evidence="3" id="KW-0804">Transcription</keyword>
<dbReference type="Pfam" id="PF01614">
    <property type="entry name" value="IclR_C"/>
    <property type="match status" value="1"/>
</dbReference>
<dbReference type="AlphaFoldDB" id="A0A7Y9IXW7"/>
<dbReference type="GO" id="GO:0003677">
    <property type="term" value="F:DNA binding"/>
    <property type="evidence" value="ECO:0007669"/>
    <property type="project" value="UniProtKB-KW"/>
</dbReference>
<keyword evidence="2 6" id="KW-0238">DNA-binding</keyword>
<dbReference type="PROSITE" id="PS51077">
    <property type="entry name" value="HTH_ICLR"/>
    <property type="match status" value="1"/>
</dbReference>